<feature type="region of interest" description="Disordered" evidence="1">
    <location>
        <begin position="1"/>
        <end position="28"/>
    </location>
</feature>
<sequence length="409" mass="43868">MPPTINGCAAAASRPSSPPRPPASCSPPLAGLTSATAAAVNLAANRPVTTSSTESGSFGGAKAVAGSASTRWASAEGVDNQWIRIDLGSATTLGRVVLKWEAAYARAYRVELSDDGSTWRQIHATTTGDGGTDDLSVNGTGRYLRVFGTQRGTPYGYSLYEVEAYGAGATTPPPSSGTGLDDPRKKEVAMKLVSSFENSSLDWRAQFAYIEDIDDGRGYTAGIIGFCSGTGDMLELVERYTAKKPGNPLARYLGALRAVDGTDSHEGLDPGFTNAWRQAAQDTVFQQTQEEERDRVYFTPAVSQAKQDGLRALGQFAYYDAAVMHGESGFRDIRSVALSRALPPSRGGDEKAYLKAFLDAREEEMRKEEAHSDTTRVSTAQRRFLNEGNLDLNTPLHWSVYGEAFSLTG</sequence>
<reference evidence="3" key="1">
    <citation type="journal article" date="2003" name="Microbiology (Mosc.)">
        <title>Cloning, sequencing and heterologous expression of the medermycin biosynthetic gene cluster of Streptomyces sp. AM-7161: towards comparative analysis of the benzoisochromanequione gene clusters.</title>
        <authorList>
            <person name="Ichinose K."/>
            <person name="Ozawa M."/>
            <person name="Itou K."/>
            <person name="Kunieda K."/>
            <person name="Ebizuka Y."/>
        </authorList>
    </citation>
    <scope>NUCLEOTIDE SEQUENCE</scope>
    <source>
        <strain evidence="3">AM-7161</strain>
    </source>
</reference>
<dbReference type="InterPro" id="IPR023099">
    <property type="entry name" value="Glyco_hydro_46_N"/>
</dbReference>
<dbReference type="Gene3D" id="3.30.386.10">
    <property type="entry name" value="Chitosanase, subunit A, domain 2"/>
    <property type="match status" value="1"/>
</dbReference>
<dbReference type="InterPro" id="IPR023346">
    <property type="entry name" value="Lysozyme-like_dom_sf"/>
</dbReference>
<dbReference type="GO" id="GO:0016977">
    <property type="term" value="F:chitosanase activity"/>
    <property type="evidence" value="ECO:0007669"/>
    <property type="project" value="InterPro"/>
</dbReference>
<dbReference type="Gene3D" id="2.60.120.260">
    <property type="entry name" value="Galactose-binding domain-like"/>
    <property type="match status" value="1"/>
</dbReference>
<name>Q7WT07_9ACTN</name>
<organism evidence="3">
    <name type="scientific">Streptomyces sp. AM-7161</name>
    <dbReference type="NCBI Taxonomy" id="221710"/>
    <lineage>
        <taxon>Bacteria</taxon>
        <taxon>Bacillati</taxon>
        <taxon>Actinomycetota</taxon>
        <taxon>Actinomycetes</taxon>
        <taxon>Kitasatosporales</taxon>
        <taxon>Streptomycetaceae</taxon>
        <taxon>Streptomyces</taxon>
    </lineage>
</organism>
<dbReference type="InterPro" id="IPR000421">
    <property type="entry name" value="FA58C"/>
</dbReference>
<dbReference type="SUPFAM" id="SSF53955">
    <property type="entry name" value="Lysozyme-like"/>
    <property type="match status" value="1"/>
</dbReference>
<dbReference type="InterPro" id="IPR000400">
    <property type="entry name" value="Glyco_hydro_46"/>
</dbReference>
<dbReference type="GO" id="GO:0005576">
    <property type="term" value="C:extracellular region"/>
    <property type="evidence" value="ECO:0007669"/>
    <property type="project" value="InterPro"/>
</dbReference>
<protein>
    <submittedName>
        <fullName evidence="3">Putative secreted chitosanase</fullName>
    </submittedName>
</protein>
<dbReference type="AlphaFoldDB" id="Q7WT07"/>
<dbReference type="CDD" id="cd00978">
    <property type="entry name" value="chitosanase_GH46"/>
    <property type="match status" value="1"/>
</dbReference>
<dbReference type="EMBL" id="AB103463">
    <property type="protein sequence ID" value="BAC79047.1"/>
    <property type="molecule type" value="Genomic_DNA"/>
</dbReference>
<evidence type="ECO:0000259" key="2">
    <source>
        <dbReference type="PROSITE" id="PS50022"/>
    </source>
</evidence>
<feature type="domain" description="F5/8 type C" evidence="2">
    <location>
        <begin position="25"/>
        <end position="167"/>
    </location>
</feature>
<proteinExistence type="predicted"/>
<feature type="compositionally biased region" description="Pro residues" evidence="1">
    <location>
        <begin position="16"/>
        <end position="25"/>
    </location>
</feature>
<dbReference type="GO" id="GO:0005975">
    <property type="term" value="P:carbohydrate metabolic process"/>
    <property type="evidence" value="ECO:0007669"/>
    <property type="project" value="InterPro"/>
</dbReference>
<dbReference type="PROSITE" id="PS50022">
    <property type="entry name" value="FA58C_3"/>
    <property type="match status" value="1"/>
</dbReference>
<dbReference type="Pfam" id="PF00754">
    <property type="entry name" value="F5_F8_type_C"/>
    <property type="match status" value="1"/>
</dbReference>
<dbReference type="SUPFAM" id="SSF49785">
    <property type="entry name" value="Galactose-binding domain-like"/>
    <property type="match status" value="1"/>
</dbReference>
<accession>Q7WT07</accession>
<dbReference type="CAZy" id="GH46">
    <property type="family name" value="Glycoside Hydrolase Family 46"/>
</dbReference>
<dbReference type="Pfam" id="PF01374">
    <property type="entry name" value="Glyco_hydro_46"/>
    <property type="match status" value="1"/>
</dbReference>
<evidence type="ECO:0000256" key="1">
    <source>
        <dbReference type="SAM" id="MobiDB-lite"/>
    </source>
</evidence>
<dbReference type="CAZy" id="CBM32">
    <property type="family name" value="Carbohydrate-Binding Module Family 32"/>
</dbReference>
<gene>
    <name evidence="3" type="primary">med-ORF4</name>
</gene>
<dbReference type="Gene3D" id="1.20.141.10">
    <property type="entry name" value="Chitosanase, subunit A, domain 1"/>
    <property type="match status" value="1"/>
</dbReference>
<dbReference type="InterPro" id="IPR008979">
    <property type="entry name" value="Galactose-bd-like_sf"/>
</dbReference>
<evidence type="ECO:0000313" key="3">
    <source>
        <dbReference type="EMBL" id="BAC79047.1"/>
    </source>
</evidence>